<dbReference type="AlphaFoldDB" id="A0AA40DAW2"/>
<evidence type="ECO:0000313" key="4">
    <source>
        <dbReference type="EMBL" id="KAK0669669.1"/>
    </source>
</evidence>
<sequence>MSTLHPRPPYTDAELAKLYPPNLDLQLVQILMRHGERTPVRPRFQNTGLPPFWPYCSSVRQITSTILSPSSSSSSSPLTTLQWTRHLETFSPNSDSPTLALSPGSQTAAAADNICDFGTLTDVGRFTTYSLGTRLRDLYITRLGFLPPAITSTHPSFYLRTTPVPRALESLQQTFSALYPPNTRLPSPDTGVFPNPIIITRAHADETLYPNDGNCRRFAALSRAFAQRAADKWNDTPEMEFLNQLIGRWMEEEGGGKQKRVAVDGRPRLSGVMDTVNATLAHGAGTRLPREFYDERARGIIERIGVEEWFAGYGESEEYRRLGIGGLVGDLVERMVGSVEGDGKGKGVKFGLHGCHDTTLAGMLASLGAFGREEWPPFTSHVAVELFRDNGKGEREKGGWLGGWMGGKGREIGRRPMEELSESEKKRLEGYYVRLRYNDEVVTVPGCKKEGRHLEGDESFCTLAAFKEIVDKFTPKNWKQECRLNRGETVSVPKQPEPAGY</sequence>
<reference evidence="4" key="1">
    <citation type="submission" date="2023-06" db="EMBL/GenBank/DDBJ databases">
        <title>Genome-scale phylogeny and comparative genomics of the fungal order Sordariales.</title>
        <authorList>
            <consortium name="Lawrence Berkeley National Laboratory"/>
            <person name="Hensen N."/>
            <person name="Bonometti L."/>
            <person name="Westerberg I."/>
            <person name="Brannstrom I.O."/>
            <person name="Guillou S."/>
            <person name="Cros-Aarteil S."/>
            <person name="Calhoun S."/>
            <person name="Haridas S."/>
            <person name="Kuo A."/>
            <person name="Mondo S."/>
            <person name="Pangilinan J."/>
            <person name="Riley R."/>
            <person name="Labutti K."/>
            <person name="Andreopoulos B."/>
            <person name="Lipzen A."/>
            <person name="Chen C."/>
            <person name="Yanf M."/>
            <person name="Daum C."/>
            <person name="Ng V."/>
            <person name="Clum A."/>
            <person name="Steindorff A."/>
            <person name="Ohm R."/>
            <person name="Martin F."/>
            <person name="Silar P."/>
            <person name="Natvig D."/>
            <person name="Lalanne C."/>
            <person name="Gautier V."/>
            <person name="Ament-Velasquez S.L."/>
            <person name="Kruys A."/>
            <person name="Hutchinson M.I."/>
            <person name="Powell A.J."/>
            <person name="Barry K."/>
            <person name="Miller A.N."/>
            <person name="Grigoriev I.V."/>
            <person name="Debuchy R."/>
            <person name="Gladieux P."/>
            <person name="Thoren M.H."/>
            <person name="Johannesson H."/>
        </authorList>
    </citation>
    <scope>NUCLEOTIDE SEQUENCE</scope>
    <source>
        <strain evidence="4">CBS 307.81</strain>
    </source>
</reference>
<dbReference type="InterPro" id="IPR000560">
    <property type="entry name" value="His_Pase_clade-2"/>
</dbReference>
<comment type="similarity">
    <text evidence="1">Belongs to the histidine acid phosphatase family.</text>
</comment>
<gene>
    <name evidence="4" type="ORF">QBC41DRAFT_391508</name>
</gene>
<dbReference type="PROSITE" id="PS00616">
    <property type="entry name" value="HIS_ACID_PHOSPHAT_1"/>
    <property type="match status" value="1"/>
</dbReference>
<evidence type="ECO:0000313" key="5">
    <source>
        <dbReference type="Proteomes" id="UP001174997"/>
    </source>
</evidence>
<dbReference type="EC" id="3.1.3.8" evidence="2"/>
<comment type="caution">
    <text evidence="4">The sequence shown here is derived from an EMBL/GenBank/DDBJ whole genome shotgun (WGS) entry which is preliminary data.</text>
</comment>
<proteinExistence type="inferred from homology"/>
<evidence type="ECO:0000256" key="2">
    <source>
        <dbReference type="ARBA" id="ARBA00012632"/>
    </source>
</evidence>
<dbReference type="Gene3D" id="3.40.50.1240">
    <property type="entry name" value="Phosphoglycerate mutase-like"/>
    <property type="match status" value="1"/>
</dbReference>
<evidence type="ECO:0000256" key="1">
    <source>
        <dbReference type="ARBA" id="ARBA00005375"/>
    </source>
</evidence>
<dbReference type="EMBL" id="JAULSY010000040">
    <property type="protein sequence ID" value="KAK0669669.1"/>
    <property type="molecule type" value="Genomic_DNA"/>
</dbReference>
<dbReference type="InterPro" id="IPR029033">
    <property type="entry name" value="His_PPase_superfam"/>
</dbReference>
<dbReference type="SUPFAM" id="SSF53254">
    <property type="entry name" value="Phosphoglycerate mutase-like"/>
    <property type="match status" value="1"/>
</dbReference>
<dbReference type="PANTHER" id="PTHR11567">
    <property type="entry name" value="ACID PHOSPHATASE-RELATED"/>
    <property type="match status" value="1"/>
</dbReference>
<organism evidence="4 5">
    <name type="scientific">Cercophora samala</name>
    <dbReference type="NCBI Taxonomy" id="330535"/>
    <lineage>
        <taxon>Eukaryota</taxon>
        <taxon>Fungi</taxon>
        <taxon>Dikarya</taxon>
        <taxon>Ascomycota</taxon>
        <taxon>Pezizomycotina</taxon>
        <taxon>Sordariomycetes</taxon>
        <taxon>Sordariomycetidae</taxon>
        <taxon>Sordariales</taxon>
        <taxon>Lasiosphaeriaceae</taxon>
        <taxon>Cercophora</taxon>
    </lineage>
</organism>
<dbReference type="Proteomes" id="UP001174997">
    <property type="component" value="Unassembled WGS sequence"/>
</dbReference>
<dbReference type="PANTHER" id="PTHR11567:SF110">
    <property type="entry name" value="2-PHOSPHOXYLOSE PHOSPHATASE 1"/>
    <property type="match status" value="1"/>
</dbReference>
<dbReference type="InterPro" id="IPR033379">
    <property type="entry name" value="Acid_Pase_AS"/>
</dbReference>
<dbReference type="InterPro" id="IPR050645">
    <property type="entry name" value="Histidine_acid_phosphatase"/>
</dbReference>
<name>A0AA40DAW2_9PEZI</name>
<dbReference type="CDD" id="cd07061">
    <property type="entry name" value="HP_HAP_like"/>
    <property type="match status" value="1"/>
</dbReference>
<protein>
    <recommendedName>
        <fullName evidence="2">3-phytase</fullName>
        <ecNumber evidence="2">3.1.3.8</ecNumber>
    </recommendedName>
</protein>
<accession>A0AA40DAW2</accession>
<keyword evidence="5" id="KW-1185">Reference proteome</keyword>
<keyword evidence="3" id="KW-0378">Hydrolase</keyword>
<dbReference type="GO" id="GO:0016158">
    <property type="term" value="F:inositol hexakisphosphate 3-phosphatase activity"/>
    <property type="evidence" value="ECO:0007669"/>
    <property type="project" value="UniProtKB-EC"/>
</dbReference>
<evidence type="ECO:0000256" key="3">
    <source>
        <dbReference type="ARBA" id="ARBA00022801"/>
    </source>
</evidence>
<dbReference type="Pfam" id="PF00328">
    <property type="entry name" value="His_Phos_2"/>
    <property type="match status" value="1"/>
</dbReference>